<proteinExistence type="predicted"/>
<dbReference type="Proteomes" id="UP001054902">
    <property type="component" value="Unassembled WGS sequence"/>
</dbReference>
<dbReference type="EMBL" id="BLLK01000047">
    <property type="protein sequence ID" value="GFH53363.1"/>
    <property type="molecule type" value="Genomic_DNA"/>
</dbReference>
<evidence type="ECO:0000313" key="1">
    <source>
        <dbReference type="EMBL" id="GFH53363.1"/>
    </source>
</evidence>
<sequence>MYFHKSQLVLASFDISLTLTCDSLILDVGLALGLLDTLGLRLKDGEEDGLIENEGLIIGNREGMDDGRLEGLVSSLPSVLGLIVGEGDSIVLSESI</sequence>
<keyword evidence="2" id="KW-1185">Reference proteome</keyword>
<gene>
    <name evidence="1" type="ORF">CTEN210_09839</name>
</gene>
<reference evidence="1 2" key="1">
    <citation type="journal article" date="2021" name="Sci. Rep.">
        <title>The genome of the diatom Chaetoceros tenuissimus carries an ancient integrated fragment of an extant virus.</title>
        <authorList>
            <person name="Hongo Y."/>
            <person name="Kimura K."/>
            <person name="Takaki Y."/>
            <person name="Yoshida Y."/>
            <person name="Baba S."/>
            <person name="Kobayashi G."/>
            <person name="Nagasaki K."/>
            <person name="Hano T."/>
            <person name="Tomaru Y."/>
        </authorList>
    </citation>
    <scope>NUCLEOTIDE SEQUENCE [LARGE SCALE GENOMIC DNA]</scope>
    <source>
        <strain evidence="1 2">NIES-3715</strain>
    </source>
</reference>
<name>A0AAD3CWC7_9STRA</name>
<comment type="caution">
    <text evidence="1">The sequence shown here is derived from an EMBL/GenBank/DDBJ whole genome shotgun (WGS) entry which is preliminary data.</text>
</comment>
<protein>
    <submittedName>
        <fullName evidence="1">Uncharacterized protein</fullName>
    </submittedName>
</protein>
<dbReference type="AlphaFoldDB" id="A0AAD3CWC7"/>
<organism evidence="1 2">
    <name type="scientific">Chaetoceros tenuissimus</name>
    <dbReference type="NCBI Taxonomy" id="426638"/>
    <lineage>
        <taxon>Eukaryota</taxon>
        <taxon>Sar</taxon>
        <taxon>Stramenopiles</taxon>
        <taxon>Ochrophyta</taxon>
        <taxon>Bacillariophyta</taxon>
        <taxon>Coscinodiscophyceae</taxon>
        <taxon>Chaetocerotophycidae</taxon>
        <taxon>Chaetocerotales</taxon>
        <taxon>Chaetocerotaceae</taxon>
        <taxon>Chaetoceros</taxon>
    </lineage>
</organism>
<accession>A0AAD3CWC7</accession>
<evidence type="ECO:0000313" key="2">
    <source>
        <dbReference type="Proteomes" id="UP001054902"/>
    </source>
</evidence>